<dbReference type="EMBL" id="KV417508">
    <property type="protein sequence ID" value="KZP27554.1"/>
    <property type="molecule type" value="Genomic_DNA"/>
</dbReference>
<name>A0A166QUE5_9AGAM</name>
<dbReference type="AlphaFoldDB" id="A0A166QUE5"/>
<sequence length="100" mass="10661">MRTTTTLFFGVLVTAGFAAARTCANCPTSIVMNSGTLALRGQAQNAEEESRVCGYSNSGDTSETACGYDDYGKLVFDLTQDEVCPEKTTTYTSSSCIELD</sequence>
<proteinExistence type="predicted"/>
<dbReference type="Proteomes" id="UP000076532">
    <property type="component" value="Unassembled WGS sequence"/>
</dbReference>
<accession>A0A166QUE5</accession>
<evidence type="ECO:0000313" key="3">
    <source>
        <dbReference type="Proteomes" id="UP000076532"/>
    </source>
</evidence>
<gene>
    <name evidence="2" type="ORF">FIBSPDRAFT_298468</name>
</gene>
<feature type="chain" id="PRO_5007878824" evidence="1">
    <location>
        <begin position="21"/>
        <end position="100"/>
    </location>
</feature>
<feature type="signal peptide" evidence="1">
    <location>
        <begin position="1"/>
        <end position="20"/>
    </location>
</feature>
<keyword evidence="3" id="KW-1185">Reference proteome</keyword>
<evidence type="ECO:0000256" key="1">
    <source>
        <dbReference type="SAM" id="SignalP"/>
    </source>
</evidence>
<protein>
    <submittedName>
        <fullName evidence="2">Uncharacterized protein</fullName>
    </submittedName>
</protein>
<reference evidence="2 3" key="1">
    <citation type="journal article" date="2016" name="Mol. Biol. Evol.">
        <title>Comparative Genomics of Early-Diverging Mushroom-Forming Fungi Provides Insights into the Origins of Lignocellulose Decay Capabilities.</title>
        <authorList>
            <person name="Nagy L.G."/>
            <person name="Riley R."/>
            <person name="Tritt A."/>
            <person name="Adam C."/>
            <person name="Daum C."/>
            <person name="Floudas D."/>
            <person name="Sun H."/>
            <person name="Yadav J.S."/>
            <person name="Pangilinan J."/>
            <person name="Larsson K.H."/>
            <person name="Matsuura K."/>
            <person name="Barry K."/>
            <person name="Labutti K."/>
            <person name="Kuo R."/>
            <person name="Ohm R.A."/>
            <person name="Bhattacharya S.S."/>
            <person name="Shirouzu T."/>
            <person name="Yoshinaga Y."/>
            <person name="Martin F.M."/>
            <person name="Grigoriev I.V."/>
            <person name="Hibbett D.S."/>
        </authorList>
    </citation>
    <scope>NUCLEOTIDE SEQUENCE [LARGE SCALE GENOMIC DNA]</scope>
    <source>
        <strain evidence="2 3">CBS 109695</strain>
    </source>
</reference>
<organism evidence="2 3">
    <name type="scientific">Athelia psychrophila</name>
    <dbReference type="NCBI Taxonomy" id="1759441"/>
    <lineage>
        <taxon>Eukaryota</taxon>
        <taxon>Fungi</taxon>
        <taxon>Dikarya</taxon>
        <taxon>Basidiomycota</taxon>
        <taxon>Agaricomycotina</taxon>
        <taxon>Agaricomycetes</taxon>
        <taxon>Agaricomycetidae</taxon>
        <taxon>Atheliales</taxon>
        <taxon>Atheliaceae</taxon>
        <taxon>Athelia</taxon>
    </lineage>
</organism>
<keyword evidence="1" id="KW-0732">Signal</keyword>
<evidence type="ECO:0000313" key="2">
    <source>
        <dbReference type="EMBL" id="KZP27554.1"/>
    </source>
</evidence>